<gene>
    <name evidence="3" type="ORF">AXG93_1247s1080</name>
</gene>
<evidence type="ECO:0000313" key="3">
    <source>
        <dbReference type="EMBL" id="OAE34536.1"/>
    </source>
</evidence>
<comment type="caution">
    <text evidence="3">The sequence shown here is derived from an EMBL/GenBank/DDBJ whole genome shotgun (WGS) entry which is preliminary data.</text>
</comment>
<feature type="region of interest" description="Disordered" evidence="1">
    <location>
        <begin position="70"/>
        <end position="101"/>
    </location>
</feature>
<proteinExistence type="predicted"/>
<feature type="region of interest" description="Disordered" evidence="1">
    <location>
        <begin position="250"/>
        <end position="281"/>
    </location>
</feature>
<feature type="compositionally biased region" description="Low complexity" evidence="1">
    <location>
        <begin position="145"/>
        <end position="156"/>
    </location>
</feature>
<feature type="compositionally biased region" description="Polar residues" evidence="1">
    <location>
        <begin position="161"/>
        <end position="176"/>
    </location>
</feature>
<feature type="transmembrane region" description="Helical" evidence="2">
    <location>
        <begin position="6"/>
        <end position="29"/>
    </location>
</feature>
<accession>A0A176WQG1</accession>
<name>A0A176WQG1_MARPO</name>
<feature type="region of interest" description="Disordered" evidence="1">
    <location>
        <begin position="142"/>
        <end position="176"/>
    </location>
</feature>
<dbReference type="EMBL" id="LVLJ01000388">
    <property type="protein sequence ID" value="OAE34536.1"/>
    <property type="molecule type" value="Genomic_DNA"/>
</dbReference>
<keyword evidence="2" id="KW-0472">Membrane</keyword>
<sequence length="324" mass="35253">MSGLTISRGFGLVAALAVSGTALFLAYGYKKRTFLHIRRGKGCLKYEHHRGDIPKKEGVISVELSSKGKDIGKGGVHLPPQMTRRPQKSSRSSVCTHEPTREEEMIKEKLVKCPDAALISILHKDARSSFRDADQLVEQLENMGSDTSSLKSSDLSGRPDNVNNGAENQLGESTMSVSGGTIVDGIHETRADVPPSPNSLSFQDEQPSNAISLARPPPKFALVGCFVSPVNGANGKVAGKPKKQVRFCPSVAEPSSNNYDYKRRGRQQRGGAQTVAQEQPSEAIRTIAHARPRLYSQAAKQTITYNIGRFDHRYSSMAYPPGHL</sequence>
<evidence type="ECO:0000256" key="2">
    <source>
        <dbReference type="SAM" id="Phobius"/>
    </source>
</evidence>
<keyword evidence="4" id="KW-1185">Reference proteome</keyword>
<reference evidence="3" key="1">
    <citation type="submission" date="2016-03" db="EMBL/GenBank/DDBJ databases">
        <title>Mechanisms controlling the formation of the plant cell surface in tip-growing cells are functionally conserved among land plants.</title>
        <authorList>
            <person name="Honkanen S."/>
            <person name="Jones V.A."/>
            <person name="Morieri G."/>
            <person name="Champion C."/>
            <person name="Hetherington A.J."/>
            <person name="Kelly S."/>
            <person name="Saint-Marcoux D."/>
            <person name="Proust H."/>
            <person name="Prescott H."/>
            <person name="Dolan L."/>
        </authorList>
    </citation>
    <scope>NUCLEOTIDE SEQUENCE [LARGE SCALE GENOMIC DNA]</scope>
    <source>
        <tissue evidence="3">Whole gametophyte</tissue>
    </source>
</reference>
<keyword evidence="2" id="KW-0812">Transmembrane</keyword>
<keyword evidence="2" id="KW-1133">Transmembrane helix</keyword>
<dbReference type="Proteomes" id="UP000077202">
    <property type="component" value="Unassembled WGS sequence"/>
</dbReference>
<dbReference type="AlphaFoldDB" id="A0A176WQG1"/>
<protein>
    <submittedName>
        <fullName evidence="3">Uncharacterized protein</fullName>
    </submittedName>
</protein>
<organism evidence="3 4">
    <name type="scientific">Marchantia polymorpha subsp. ruderalis</name>
    <dbReference type="NCBI Taxonomy" id="1480154"/>
    <lineage>
        <taxon>Eukaryota</taxon>
        <taxon>Viridiplantae</taxon>
        <taxon>Streptophyta</taxon>
        <taxon>Embryophyta</taxon>
        <taxon>Marchantiophyta</taxon>
        <taxon>Marchantiopsida</taxon>
        <taxon>Marchantiidae</taxon>
        <taxon>Marchantiales</taxon>
        <taxon>Marchantiaceae</taxon>
        <taxon>Marchantia</taxon>
    </lineage>
</organism>
<evidence type="ECO:0000256" key="1">
    <source>
        <dbReference type="SAM" id="MobiDB-lite"/>
    </source>
</evidence>
<evidence type="ECO:0000313" key="4">
    <source>
        <dbReference type="Proteomes" id="UP000077202"/>
    </source>
</evidence>